<comment type="caution">
    <text evidence="2">The sequence shown here is derived from an EMBL/GenBank/DDBJ whole genome shotgun (WGS) entry which is preliminary data.</text>
</comment>
<dbReference type="GO" id="GO:0005737">
    <property type="term" value="C:cytoplasm"/>
    <property type="evidence" value="ECO:0007669"/>
    <property type="project" value="TreeGrafter"/>
</dbReference>
<keyword evidence="3" id="KW-1185">Reference proteome</keyword>
<dbReference type="Pfam" id="PF08568">
    <property type="entry name" value="Kinetochor_Ybp2"/>
    <property type="match status" value="2"/>
</dbReference>
<evidence type="ECO:0000313" key="2">
    <source>
        <dbReference type="EMBL" id="TNY21320.1"/>
    </source>
</evidence>
<proteinExistence type="predicted"/>
<evidence type="ECO:0000256" key="1">
    <source>
        <dbReference type="SAM" id="MobiDB-lite"/>
    </source>
</evidence>
<dbReference type="PANTHER" id="PTHR28020:SF1">
    <property type="entry name" value="YAP1-BINDING PROTEIN 1-RELATED"/>
    <property type="match status" value="1"/>
</dbReference>
<organism evidence="2 3">
    <name type="scientific">Rhodotorula diobovata</name>
    <dbReference type="NCBI Taxonomy" id="5288"/>
    <lineage>
        <taxon>Eukaryota</taxon>
        <taxon>Fungi</taxon>
        <taxon>Dikarya</taxon>
        <taxon>Basidiomycota</taxon>
        <taxon>Pucciniomycotina</taxon>
        <taxon>Microbotryomycetes</taxon>
        <taxon>Sporidiobolales</taxon>
        <taxon>Sporidiobolaceae</taxon>
        <taxon>Rhodotorula</taxon>
    </lineage>
</organism>
<dbReference type="InterPro" id="IPR013877">
    <property type="entry name" value="YAP-bd/ALF4/Glomulin"/>
</dbReference>
<dbReference type="OrthoDB" id="5396786at2759"/>
<sequence length="616" mass="66834">MSAAGPSKPLLDRIKAGSRRKASREPRGDLAQELLVQLSSEAHELRTCARNLEDSLFSDAFPLLDFLLPLLSAAEIADDGSMNTSDYVRSCLILVATVCSPKEVVMGVEQALAELSRFESDDEEDDDEAAGAEVDVRDSAFQLACMTTMYANALPRIKTKRPLQFLSPAGAAIADGLRDFVSVGAFSAPSAASNSTSAPLQGDPLAKEAFRGVLLFVRSVCSWVVVSLDKEREVTELGSALALFEALLHQAVVLLHLFVPANLASTYFYRRFPTYRPRGPPPEPTDGELAWELFDSIVYKLGVEPAKLLEMAASSRHPPQPQRLSSFVMLAHMVASPRGITPSSLGCTPESLLANTLDVVRRGLAHPVDKLAEDEALFWLWWCVEQQLELEEPLSKDVLFNLADVLTPLASLSPNPQTRFLAFRLIGRLVSTAHGDTLEGEATQVSLLRQLVVDCPSASLRAASVGLVKELLMNKLKLPPFSPSLFLNESFFSSSPLGTALLRFDPPNLAPGTLAASEFLEQHRAGVMERLSLLFVLLKRDQHNRTGVAAPSVVADLRAQLLDPLGAQLGRWLAARSTDAGDEGALEAEAALELELVQELLARVGEAVREVAERQA</sequence>
<dbReference type="AlphaFoldDB" id="A0A5C5FWY5"/>
<dbReference type="Proteomes" id="UP000311382">
    <property type="component" value="Unassembled WGS sequence"/>
</dbReference>
<reference evidence="2 3" key="1">
    <citation type="submission" date="2019-03" db="EMBL/GenBank/DDBJ databases">
        <title>Rhodosporidium diobovatum UCD-FST 08-225 genome sequencing, assembly, and annotation.</title>
        <authorList>
            <person name="Fakankun I.U."/>
            <person name="Fristensky B."/>
            <person name="Levin D.B."/>
        </authorList>
    </citation>
    <scope>NUCLEOTIDE SEQUENCE [LARGE SCALE GENOMIC DNA]</scope>
    <source>
        <strain evidence="2 3">UCD-FST 08-225</strain>
    </source>
</reference>
<evidence type="ECO:0000313" key="3">
    <source>
        <dbReference type="Proteomes" id="UP000311382"/>
    </source>
</evidence>
<dbReference type="GO" id="GO:0034599">
    <property type="term" value="P:cellular response to oxidative stress"/>
    <property type="evidence" value="ECO:0007669"/>
    <property type="project" value="InterPro"/>
</dbReference>
<dbReference type="STRING" id="5288.A0A5C5FWY5"/>
<accession>A0A5C5FWY5</accession>
<gene>
    <name evidence="2" type="ORF">DMC30DRAFT_395268</name>
</gene>
<protein>
    <recommendedName>
        <fullName evidence="4">YAP-binding/ALF4/Glomulin</fullName>
    </recommendedName>
</protein>
<dbReference type="PANTHER" id="PTHR28020">
    <property type="entry name" value="YAP1-BINDING PROTEIN 1-RELATED"/>
    <property type="match status" value="1"/>
</dbReference>
<feature type="region of interest" description="Disordered" evidence="1">
    <location>
        <begin position="1"/>
        <end position="27"/>
    </location>
</feature>
<dbReference type="InterPro" id="IPR040347">
    <property type="entry name" value="YBP1/2"/>
</dbReference>
<evidence type="ECO:0008006" key="4">
    <source>
        <dbReference type="Google" id="ProtNLM"/>
    </source>
</evidence>
<dbReference type="EMBL" id="SOZI01000046">
    <property type="protein sequence ID" value="TNY21320.1"/>
    <property type="molecule type" value="Genomic_DNA"/>
</dbReference>
<name>A0A5C5FWY5_9BASI</name>